<evidence type="ECO:0000313" key="3">
    <source>
        <dbReference type="Proteomes" id="UP000483286"/>
    </source>
</evidence>
<feature type="transmembrane region" description="Helical" evidence="1">
    <location>
        <begin position="60"/>
        <end position="80"/>
    </location>
</feature>
<feature type="transmembrane region" description="Helical" evidence="1">
    <location>
        <begin position="23"/>
        <end position="48"/>
    </location>
</feature>
<organism evidence="2 3">
    <name type="scientific">Deinococcus arboris</name>
    <dbReference type="NCBI Taxonomy" id="2682977"/>
    <lineage>
        <taxon>Bacteria</taxon>
        <taxon>Thermotogati</taxon>
        <taxon>Deinococcota</taxon>
        <taxon>Deinococci</taxon>
        <taxon>Deinococcales</taxon>
        <taxon>Deinococcaceae</taxon>
        <taxon>Deinococcus</taxon>
    </lineage>
</organism>
<dbReference type="EMBL" id="WQLB01000016">
    <property type="protein sequence ID" value="MVN87626.1"/>
    <property type="molecule type" value="Genomic_DNA"/>
</dbReference>
<keyword evidence="3" id="KW-1185">Reference proteome</keyword>
<sequence length="108" mass="11771">MVFRLPFAEAFGLQTMWRDDTPYALNVLLFGKVLLTLLILMAGLITLYMMAYAFSVPRSVLVVLQVTVVVFSVLAAGLVWKLSAAWLVPALLAVAVLTFILLQQGGGL</sequence>
<dbReference type="AlphaFoldDB" id="A0A7C9IBU3"/>
<comment type="caution">
    <text evidence="2">The sequence shown here is derived from an EMBL/GenBank/DDBJ whole genome shotgun (WGS) entry which is preliminary data.</text>
</comment>
<keyword evidence="1" id="KW-1133">Transmembrane helix</keyword>
<protein>
    <submittedName>
        <fullName evidence="2">Uncharacterized protein</fullName>
    </submittedName>
</protein>
<accession>A0A7C9IBU3</accession>
<evidence type="ECO:0000313" key="2">
    <source>
        <dbReference type="EMBL" id="MVN87626.1"/>
    </source>
</evidence>
<evidence type="ECO:0000256" key="1">
    <source>
        <dbReference type="SAM" id="Phobius"/>
    </source>
</evidence>
<name>A0A7C9IBU3_9DEIO</name>
<gene>
    <name evidence="2" type="ORF">GO986_12700</name>
</gene>
<dbReference type="Proteomes" id="UP000483286">
    <property type="component" value="Unassembled WGS sequence"/>
</dbReference>
<dbReference type="RefSeq" id="WP_157459679.1">
    <property type="nucleotide sequence ID" value="NZ_WQLB01000016.1"/>
</dbReference>
<keyword evidence="1" id="KW-0472">Membrane</keyword>
<feature type="transmembrane region" description="Helical" evidence="1">
    <location>
        <begin position="86"/>
        <end position="102"/>
    </location>
</feature>
<keyword evidence="1" id="KW-0812">Transmembrane</keyword>
<reference evidence="2 3" key="1">
    <citation type="submission" date="2019-12" db="EMBL/GenBank/DDBJ databases">
        <title>Deinococcus sp. HMF7620 Genome sequencing and assembly.</title>
        <authorList>
            <person name="Kang H."/>
            <person name="Kim H."/>
            <person name="Joh K."/>
        </authorList>
    </citation>
    <scope>NUCLEOTIDE SEQUENCE [LARGE SCALE GENOMIC DNA]</scope>
    <source>
        <strain evidence="2 3">HMF7620</strain>
    </source>
</reference>
<proteinExistence type="predicted"/>